<sequence>MEVLHTAVWELLRGAGHAAGAGVIAYSSSAGVKCPPYACSCEPRITCPGGHSSESTVTGLTLPGTLALAVVSAAAGACCVVLTLRHSGAGAQLAVDPPPAPGVFVTPIASLEDIGTKQAPVMAARVAEYLASLGISPGDFILERYDIPGPEVWHERMVLIASPHRTDLTILTPDGDCYEEQLFAAGAPGADIAAWLPSIGGAMGAGNPATGASHIHRFRAVPAPATCDALRTAAEGRLGLPPGPRAVPNLAGRAGVGALGAGAGAAGAGAPAAGAVAGAPAAALPAVAPGVALGAGLGAGAAAGAAPAVGGVLVAPPVAPAVVAAAPAPAAPMAVAAPAAPGAGVGGLAGLAAALGGPPAAGAAPPVPPLLAAAAAAGLGAAGAPPSAAPAAAPGAGGGAAVAPAAPAAAADVRVLAVSYDALGQRHRAFREAALAMVEHPWPDWPAKGPRTCWWVLRFMETNGGTPLGRHARWRTEARLHASEHGVAEHERACRLIEFMTIYDQLNERYRERLAPETKDDNLDTHLTVGCDLARGNICVSPQLAEHLKEELTKEWAMAKERRKTREERALATKGKKGNKK</sequence>
<protein>
    <submittedName>
        <fullName evidence="2">Uncharacterized protein</fullName>
    </submittedName>
</protein>
<reference evidence="2" key="1">
    <citation type="submission" date="2023-10" db="EMBL/GenBank/DDBJ databases">
        <authorList>
            <person name="Chen Y."/>
            <person name="Shah S."/>
            <person name="Dougan E. K."/>
            <person name="Thang M."/>
            <person name="Chan C."/>
        </authorList>
    </citation>
    <scope>NUCLEOTIDE SEQUENCE [LARGE SCALE GENOMIC DNA]</scope>
</reference>
<feature type="non-terminal residue" evidence="2">
    <location>
        <position position="581"/>
    </location>
</feature>
<keyword evidence="3" id="KW-1185">Reference proteome</keyword>
<evidence type="ECO:0000256" key="1">
    <source>
        <dbReference type="SAM" id="MobiDB-lite"/>
    </source>
</evidence>
<dbReference type="Proteomes" id="UP001189429">
    <property type="component" value="Unassembled WGS sequence"/>
</dbReference>
<dbReference type="EMBL" id="CAUYUJ010014266">
    <property type="protein sequence ID" value="CAK0839060.1"/>
    <property type="molecule type" value="Genomic_DNA"/>
</dbReference>
<accession>A0ABN9T269</accession>
<feature type="region of interest" description="Disordered" evidence="1">
    <location>
        <begin position="559"/>
        <end position="581"/>
    </location>
</feature>
<evidence type="ECO:0000313" key="3">
    <source>
        <dbReference type="Proteomes" id="UP001189429"/>
    </source>
</evidence>
<organism evidence="2 3">
    <name type="scientific">Prorocentrum cordatum</name>
    <dbReference type="NCBI Taxonomy" id="2364126"/>
    <lineage>
        <taxon>Eukaryota</taxon>
        <taxon>Sar</taxon>
        <taxon>Alveolata</taxon>
        <taxon>Dinophyceae</taxon>
        <taxon>Prorocentrales</taxon>
        <taxon>Prorocentraceae</taxon>
        <taxon>Prorocentrum</taxon>
    </lineage>
</organism>
<gene>
    <name evidence="2" type="ORF">PCOR1329_LOCUS34842</name>
</gene>
<evidence type="ECO:0000313" key="2">
    <source>
        <dbReference type="EMBL" id="CAK0839060.1"/>
    </source>
</evidence>
<feature type="compositionally biased region" description="Basic and acidic residues" evidence="1">
    <location>
        <begin position="559"/>
        <end position="571"/>
    </location>
</feature>
<proteinExistence type="predicted"/>
<name>A0ABN9T269_9DINO</name>
<comment type="caution">
    <text evidence="2">The sequence shown here is derived from an EMBL/GenBank/DDBJ whole genome shotgun (WGS) entry which is preliminary data.</text>
</comment>